<evidence type="ECO:0000256" key="8">
    <source>
        <dbReference type="RuleBase" id="RU362088"/>
    </source>
</evidence>
<evidence type="ECO:0000313" key="9">
    <source>
        <dbReference type="EMBL" id="KAK4225256.1"/>
    </source>
</evidence>
<evidence type="ECO:0000313" key="10">
    <source>
        <dbReference type="Proteomes" id="UP001301958"/>
    </source>
</evidence>
<proteinExistence type="inferred from homology"/>
<dbReference type="EMBL" id="MU865371">
    <property type="protein sequence ID" value="KAK4225256.1"/>
    <property type="molecule type" value="Genomic_DNA"/>
</dbReference>
<comment type="subcellular location">
    <subcellularLocation>
        <location evidence="1 8">Membrane</location>
        <topology evidence="1 8">Multi-pass membrane protein</topology>
    </subcellularLocation>
</comment>
<dbReference type="GO" id="GO:0000006">
    <property type="term" value="F:high-affinity zinc transmembrane transporter activity"/>
    <property type="evidence" value="ECO:0007669"/>
    <property type="project" value="TreeGrafter"/>
</dbReference>
<reference evidence="9" key="2">
    <citation type="submission" date="2023-05" db="EMBL/GenBank/DDBJ databases">
        <authorList>
            <consortium name="Lawrence Berkeley National Laboratory"/>
            <person name="Steindorff A."/>
            <person name="Hensen N."/>
            <person name="Bonometti L."/>
            <person name="Westerberg I."/>
            <person name="Brannstrom I.O."/>
            <person name="Guillou S."/>
            <person name="Cros-Aarteil S."/>
            <person name="Calhoun S."/>
            <person name="Haridas S."/>
            <person name="Kuo A."/>
            <person name="Mondo S."/>
            <person name="Pangilinan J."/>
            <person name="Riley R."/>
            <person name="Labutti K."/>
            <person name="Andreopoulos B."/>
            <person name="Lipzen A."/>
            <person name="Chen C."/>
            <person name="Yanf M."/>
            <person name="Daum C."/>
            <person name="Ng V."/>
            <person name="Clum A."/>
            <person name="Ohm R."/>
            <person name="Martin F."/>
            <person name="Silar P."/>
            <person name="Natvig D."/>
            <person name="Lalanne C."/>
            <person name="Gautier V."/>
            <person name="Ament-Velasquez S.L."/>
            <person name="Kruys A."/>
            <person name="Hutchinson M.I."/>
            <person name="Powell A.J."/>
            <person name="Barry K."/>
            <person name="Miller A.N."/>
            <person name="Grigoriev I.V."/>
            <person name="Debuchy R."/>
            <person name="Gladieux P."/>
            <person name="Thoren M.H."/>
            <person name="Johannesson H."/>
        </authorList>
    </citation>
    <scope>NUCLEOTIDE SEQUENCE</scope>
    <source>
        <strain evidence="9">CBS 990.96</strain>
    </source>
</reference>
<feature type="transmembrane region" description="Helical" evidence="8">
    <location>
        <begin position="254"/>
        <end position="276"/>
    </location>
</feature>
<feature type="transmembrane region" description="Helical" evidence="8">
    <location>
        <begin position="227"/>
        <end position="248"/>
    </location>
</feature>
<dbReference type="InterPro" id="IPR003689">
    <property type="entry name" value="ZIP"/>
</dbReference>
<keyword evidence="3 8" id="KW-0813">Transport</keyword>
<feature type="transmembrane region" description="Helical" evidence="8">
    <location>
        <begin position="328"/>
        <end position="348"/>
    </location>
</feature>
<evidence type="ECO:0000256" key="1">
    <source>
        <dbReference type="ARBA" id="ARBA00004141"/>
    </source>
</evidence>
<name>A0AAN7GRI6_9PEZI</name>
<comment type="caution">
    <text evidence="9">The sequence shown here is derived from an EMBL/GenBank/DDBJ whole genome shotgun (WGS) entry which is preliminary data.</text>
</comment>
<dbReference type="Proteomes" id="UP001301958">
    <property type="component" value="Unassembled WGS sequence"/>
</dbReference>
<dbReference type="PANTHER" id="PTHR11040">
    <property type="entry name" value="ZINC/IRON TRANSPORTER"/>
    <property type="match status" value="1"/>
</dbReference>
<dbReference type="AlphaFoldDB" id="A0AAN7GRI6"/>
<reference evidence="9" key="1">
    <citation type="journal article" date="2023" name="Mol. Phylogenet. Evol.">
        <title>Genome-scale phylogeny and comparative genomics of the fungal order Sordariales.</title>
        <authorList>
            <person name="Hensen N."/>
            <person name="Bonometti L."/>
            <person name="Westerberg I."/>
            <person name="Brannstrom I.O."/>
            <person name="Guillou S."/>
            <person name="Cros-Aarteil S."/>
            <person name="Calhoun S."/>
            <person name="Haridas S."/>
            <person name="Kuo A."/>
            <person name="Mondo S."/>
            <person name="Pangilinan J."/>
            <person name="Riley R."/>
            <person name="LaButti K."/>
            <person name="Andreopoulos B."/>
            <person name="Lipzen A."/>
            <person name="Chen C."/>
            <person name="Yan M."/>
            <person name="Daum C."/>
            <person name="Ng V."/>
            <person name="Clum A."/>
            <person name="Steindorff A."/>
            <person name="Ohm R.A."/>
            <person name="Martin F."/>
            <person name="Silar P."/>
            <person name="Natvig D.O."/>
            <person name="Lalanne C."/>
            <person name="Gautier V."/>
            <person name="Ament-Velasquez S.L."/>
            <person name="Kruys A."/>
            <person name="Hutchinson M.I."/>
            <person name="Powell A.J."/>
            <person name="Barry K."/>
            <person name="Miller A.N."/>
            <person name="Grigoriev I.V."/>
            <person name="Debuchy R."/>
            <person name="Gladieux P."/>
            <person name="Hiltunen Thoren M."/>
            <person name="Johannesson H."/>
        </authorList>
    </citation>
    <scope>NUCLEOTIDE SEQUENCE</scope>
    <source>
        <strain evidence="9">CBS 990.96</strain>
    </source>
</reference>
<keyword evidence="4 8" id="KW-0812">Transmembrane</keyword>
<feature type="transmembrane region" description="Helical" evidence="8">
    <location>
        <begin position="360"/>
        <end position="380"/>
    </location>
</feature>
<comment type="similarity">
    <text evidence="2 8">Belongs to the ZIP transporter (TC 2.A.5) family.</text>
</comment>
<dbReference type="PANTHER" id="PTHR11040:SF32">
    <property type="entry name" value="ZINC-REGULATED TRANSPORTER 1"/>
    <property type="match status" value="1"/>
</dbReference>
<organism evidence="9 10">
    <name type="scientific">Podospora fimiseda</name>
    <dbReference type="NCBI Taxonomy" id="252190"/>
    <lineage>
        <taxon>Eukaryota</taxon>
        <taxon>Fungi</taxon>
        <taxon>Dikarya</taxon>
        <taxon>Ascomycota</taxon>
        <taxon>Pezizomycotina</taxon>
        <taxon>Sordariomycetes</taxon>
        <taxon>Sordariomycetidae</taxon>
        <taxon>Sordariales</taxon>
        <taxon>Podosporaceae</taxon>
        <taxon>Podospora</taxon>
    </lineage>
</organism>
<feature type="transmembrane region" description="Helical" evidence="8">
    <location>
        <begin position="73"/>
        <end position="94"/>
    </location>
</feature>
<keyword evidence="7 8" id="KW-0472">Membrane</keyword>
<feature type="transmembrane region" description="Helical" evidence="8">
    <location>
        <begin position="41"/>
        <end position="61"/>
    </location>
</feature>
<evidence type="ECO:0000256" key="5">
    <source>
        <dbReference type="ARBA" id="ARBA00022989"/>
    </source>
</evidence>
<evidence type="ECO:0000256" key="2">
    <source>
        <dbReference type="ARBA" id="ARBA00006939"/>
    </source>
</evidence>
<evidence type="ECO:0000256" key="7">
    <source>
        <dbReference type="ARBA" id="ARBA00023136"/>
    </source>
</evidence>
<accession>A0AAN7GRI6</accession>
<feature type="transmembrane region" description="Helical" evidence="8">
    <location>
        <begin position="114"/>
        <end position="134"/>
    </location>
</feature>
<evidence type="ECO:0000256" key="6">
    <source>
        <dbReference type="ARBA" id="ARBA00023065"/>
    </source>
</evidence>
<dbReference type="GO" id="GO:0071578">
    <property type="term" value="P:zinc ion import across plasma membrane"/>
    <property type="evidence" value="ECO:0007669"/>
    <property type="project" value="TreeGrafter"/>
</dbReference>
<evidence type="ECO:0000256" key="3">
    <source>
        <dbReference type="ARBA" id="ARBA00022448"/>
    </source>
</evidence>
<protein>
    <submittedName>
        <fullName evidence="9">High-affinity Zn transporter zrt1</fullName>
    </submittedName>
</protein>
<keyword evidence="10" id="KW-1185">Reference proteome</keyword>
<feature type="transmembrane region" description="Helical" evidence="8">
    <location>
        <begin position="283"/>
        <end position="308"/>
    </location>
</feature>
<dbReference type="NCBIfam" id="TIGR00820">
    <property type="entry name" value="zip"/>
    <property type="match status" value="1"/>
</dbReference>
<evidence type="ECO:0000256" key="4">
    <source>
        <dbReference type="ARBA" id="ARBA00022692"/>
    </source>
</evidence>
<sequence>MALAFDPKHADLTDENARRAVICYLTADDDDAKKDRTSQRLIALFTILVTSIFCTTFPLWAKRFRWLPRPLLLFARYVGAGVIIATSFIHLLAPANETIGPMSCVGVTGGWQNYPWPVAITMTSFMMVFLMGFASEMYLERKFDHNHGCEKQEKDMEKKAPICTSKADVHQQHQFLHSSDQDVPVTVVEAGKGNCSHDVLPSRSSTPDTQVINPNAAMVVRNQITSFMVLEFGVIFHSVIIGLNLGVAGRQLPTLFAVMVFHQAFEGLGLGARLSVINFPSHLCWVSWAACIFYAVTTPVAIAIGMAISNHYDPESFKAKIVSGVLDSISAGILMYTGFIELLARDFLFNPERTRNSKTLCFMLFCLFLGIGIMALLGRWA</sequence>
<keyword evidence="6 8" id="KW-0406">Ion transport</keyword>
<dbReference type="Pfam" id="PF02535">
    <property type="entry name" value="Zip"/>
    <property type="match status" value="1"/>
</dbReference>
<dbReference type="GO" id="GO:0005886">
    <property type="term" value="C:plasma membrane"/>
    <property type="evidence" value="ECO:0007669"/>
    <property type="project" value="TreeGrafter"/>
</dbReference>
<gene>
    <name evidence="9" type="ORF">QBC38DRAFT_268526</name>
</gene>
<dbReference type="InterPro" id="IPR004698">
    <property type="entry name" value="Zn/Fe_permease_fun/pln"/>
</dbReference>
<keyword evidence="5 8" id="KW-1133">Transmembrane helix</keyword>